<evidence type="ECO:0000256" key="6">
    <source>
        <dbReference type="ARBA" id="ARBA00022989"/>
    </source>
</evidence>
<feature type="domain" description="CBS" evidence="12">
    <location>
        <begin position="289"/>
        <end position="346"/>
    </location>
</feature>
<organism evidence="14 15">
    <name type="scientific">Anaerosphaera multitolerans</name>
    <dbReference type="NCBI Taxonomy" id="2487351"/>
    <lineage>
        <taxon>Bacteria</taxon>
        <taxon>Bacillati</taxon>
        <taxon>Bacillota</taxon>
        <taxon>Tissierellia</taxon>
        <taxon>Tissierellales</taxon>
        <taxon>Peptoniphilaceae</taxon>
        <taxon>Anaerosphaera</taxon>
    </lineage>
</organism>
<dbReference type="InterPro" id="IPR002550">
    <property type="entry name" value="CNNM"/>
</dbReference>
<proteinExistence type="inferred from homology"/>
<evidence type="ECO:0000259" key="13">
    <source>
        <dbReference type="PROSITE" id="PS51846"/>
    </source>
</evidence>
<evidence type="ECO:0000256" key="11">
    <source>
        <dbReference type="SAM" id="Phobius"/>
    </source>
</evidence>
<comment type="similarity">
    <text evidence="2">Belongs to the UPF0053 family.</text>
</comment>
<evidence type="ECO:0000256" key="10">
    <source>
        <dbReference type="PROSITE-ProRule" id="PRU01193"/>
    </source>
</evidence>
<dbReference type="GO" id="GO:0005886">
    <property type="term" value="C:plasma membrane"/>
    <property type="evidence" value="ECO:0007669"/>
    <property type="project" value="UniProtKB-SubCell"/>
</dbReference>
<protein>
    <submittedName>
        <fullName evidence="14">HlyC/CorC family transporter</fullName>
    </submittedName>
</protein>
<evidence type="ECO:0000259" key="12">
    <source>
        <dbReference type="PROSITE" id="PS51371"/>
    </source>
</evidence>
<dbReference type="PROSITE" id="PS51371">
    <property type="entry name" value="CBS"/>
    <property type="match status" value="2"/>
</dbReference>
<dbReference type="GO" id="GO:0050660">
    <property type="term" value="F:flavin adenine dinucleotide binding"/>
    <property type="evidence" value="ECO:0007669"/>
    <property type="project" value="InterPro"/>
</dbReference>
<dbReference type="EMBL" id="RLIH01000007">
    <property type="protein sequence ID" value="RVU54646.1"/>
    <property type="molecule type" value="Genomic_DNA"/>
</dbReference>
<keyword evidence="15" id="KW-1185">Reference proteome</keyword>
<dbReference type="Gene3D" id="3.30.465.10">
    <property type="match status" value="1"/>
</dbReference>
<dbReference type="InterPro" id="IPR016169">
    <property type="entry name" value="FAD-bd_PCMH_sub2"/>
</dbReference>
<dbReference type="Pfam" id="PF03471">
    <property type="entry name" value="CorC_HlyC"/>
    <property type="match status" value="1"/>
</dbReference>
<dbReference type="FunFam" id="3.10.580.10:FF:000002">
    <property type="entry name" value="Magnesium/cobalt efflux protein CorC"/>
    <property type="match status" value="1"/>
</dbReference>
<sequence>MDSGGPSLLPKILIIVFLTALNAFFASAEMAMVSSNKNKIQTLADEGNKKAKALLRVTSDQTRFLSTIQVGITLANLFSSASAATSLSPYLAMVLVDMGIPYASTISLALITILLSFITIIFGELVPKRIALQNAEKVGLASVRIIDFISKVTYPFVKFLSFSTTFVLKALGQYSEDVEERISEEELKSYIRVSQEQGVINLSGEEMIVKIMDFDDKMAHEIMTPRTSIYMIDYDEFDNNKINEILDSGFSRVPVFKEKADNIVGIIYLKDLFVEYSKNDYKSIDIDKVLKEPYFIPETKKIDSLLKELQNTKNYVAVLIDEYGGFSGIVTVEDIVEEIVGEIEDEYDKINPRMEKIGEDLYLVDGFMDIDDVNEELNIELHSDNHETISGLAVELLGYIPSPDQVGAVVNFENIALLKVLSVKDNRIEKIELKILEEESEEEDED</sequence>
<feature type="domain" description="CNNM transmembrane" evidence="13">
    <location>
        <begin position="4"/>
        <end position="206"/>
    </location>
</feature>
<keyword evidence="5" id="KW-0677">Repeat</keyword>
<evidence type="ECO:0000256" key="2">
    <source>
        <dbReference type="ARBA" id="ARBA00006337"/>
    </source>
</evidence>
<evidence type="ECO:0000256" key="5">
    <source>
        <dbReference type="ARBA" id="ARBA00022737"/>
    </source>
</evidence>
<name>A0A437S6K6_9FIRM</name>
<feature type="transmembrane region" description="Helical" evidence="11">
    <location>
        <begin position="12"/>
        <end position="33"/>
    </location>
</feature>
<dbReference type="InterPro" id="IPR044751">
    <property type="entry name" value="Ion_transp-like_CBS"/>
</dbReference>
<dbReference type="SUPFAM" id="SSF56176">
    <property type="entry name" value="FAD-binding/transporter-associated domain-like"/>
    <property type="match status" value="1"/>
</dbReference>
<comment type="caution">
    <text evidence="14">The sequence shown here is derived from an EMBL/GenBank/DDBJ whole genome shotgun (WGS) entry which is preliminary data.</text>
</comment>
<evidence type="ECO:0000256" key="9">
    <source>
        <dbReference type="PROSITE-ProRule" id="PRU00703"/>
    </source>
</evidence>
<feature type="transmembrane region" description="Helical" evidence="11">
    <location>
        <begin position="64"/>
        <end position="87"/>
    </location>
</feature>
<dbReference type="InterPro" id="IPR036318">
    <property type="entry name" value="FAD-bd_PCMH-like_sf"/>
</dbReference>
<keyword evidence="6 10" id="KW-1133">Transmembrane helix</keyword>
<evidence type="ECO:0000313" key="15">
    <source>
        <dbReference type="Proteomes" id="UP000288812"/>
    </source>
</evidence>
<evidence type="ECO:0000256" key="7">
    <source>
        <dbReference type="ARBA" id="ARBA00023122"/>
    </source>
</evidence>
<dbReference type="Proteomes" id="UP000288812">
    <property type="component" value="Unassembled WGS sequence"/>
</dbReference>
<keyword evidence="8 10" id="KW-0472">Membrane</keyword>
<keyword evidence="3" id="KW-1003">Cell membrane</keyword>
<dbReference type="InterPro" id="IPR046342">
    <property type="entry name" value="CBS_dom_sf"/>
</dbReference>
<comment type="subcellular location">
    <subcellularLocation>
        <location evidence="1">Cell membrane</location>
        <topology evidence="1">Multi-pass membrane protein</topology>
    </subcellularLocation>
</comment>
<evidence type="ECO:0000256" key="4">
    <source>
        <dbReference type="ARBA" id="ARBA00022692"/>
    </source>
</evidence>
<dbReference type="SMART" id="SM01091">
    <property type="entry name" value="CorC_HlyC"/>
    <property type="match status" value="1"/>
</dbReference>
<dbReference type="InterPro" id="IPR005170">
    <property type="entry name" value="Transptr-assoc_dom"/>
</dbReference>
<keyword evidence="7 9" id="KW-0129">CBS domain</keyword>
<dbReference type="Pfam" id="PF00571">
    <property type="entry name" value="CBS"/>
    <property type="match status" value="2"/>
</dbReference>
<dbReference type="RefSeq" id="WP_127724513.1">
    <property type="nucleotide sequence ID" value="NZ_RLIH01000007.1"/>
</dbReference>
<gene>
    <name evidence="14" type="ORF">EF514_05955</name>
</gene>
<dbReference type="CDD" id="cd04590">
    <property type="entry name" value="CBS_pair_CorC_HlyC_assoc"/>
    <property type="match status" value="1"/>
</dbReference>
<dbReference type="InterPro" id="IPR000644">
    <property type="entry name" value="CBS_dom"/>
</dbReference>
<dbReference type="PANTHER" id="PTHR43099:SF2">
    <property type="entry name" value="UPF0053 PROTEIN YRKA"/>
    <property type="match status" value="1"/>
</dbReference>
<evidence type="ECO:0000313" key="14">
    <source>
        <dbReference type="EMBL" id="RVU54646.1"/>
    </source>
</evidence>
<dbReference type="AlphaFoldDB" id="A0A437S6K6"/>
<accession>A0A437S6K6</accession>
<reference evidence="14 15" key="1">
    <citation type="submission" date="2018-11" db="EMBL/GenBank/DDBJ databases">
        <title>Genome sequencing and assembly of Anaerosphaera sp. nov., GS7-6-2.</title>
        <authorList>
            <person name="Rettenmaier R."/>
            <person name="Liebl W."/>
            <person name="Zverlov V."/>
        </authorList>
    </citation>
    <scope>NUCLEOTIDE SEQUENCE [LARGE SCALE GENOMIC DNA]</scope>
    <source>
        <strain evidence="14 15">GS7-6-2</strain>
    </source>
</reference>
<feature type="domain" description="CBS" evidence="12">
    <location>
        <begin position="223"/>
        <end position="283"/>
    </location>
</feature>
<dbReference type="Gene3D" id="3.10.580.10">
    <property type="entry name" value="CBS-domain"/>
    <property type="match status" value="1"/>
</dbReference>
<feature type="transmembrane region" description="Helical" evidence="11">
    <location>
        <begin position="99"/>
        <end position="122"/>
    </location>
</feature>
<dbReference type="InterPro" id="IPR051676">
    <property type="entry name" value="UPF0053_domain"/>
</dbReference>
<dbReference type="OrthoDB" id="9798188at2"/>
<dbReference type="SUPFAM" id="SSF54631">
    <property type="entry name" value="CBS-domain pair"/>
    <property type="match status" value="1"/>
</dbReference>
<evidence type="ECO:0000256" key="3">
    <source>
        <dbReference type="ARBA" id="ARBA00022475"/>
    </source>
</evidence>
<dbReference type="PANTHER" id="PTHR43099">
    <property type="entry name" value="UPF0053 PROTEIN YRKA"/>
    <property type="match status" value="1"/>
</dbReference>
<dbReference type="Pfam" id="PF01595">
    <property type="entry name" value="CNNM"/>
    <property type="match status" value="1"/>
</dbReference>
<evidence type="ECO:0000256" key="1">
    <source>
        <dbReference type="ARBA" id="ARBA00004651"/>
    </source>
</evidence>
<evidence type="ECO:0000256" key="8">
    <source>
        <dbReference type="ARBA" id="ARBA00023136"/>
    </source>
</evidence>
<keyword evidence="4 10" id="KW-0812">Transmembrane</keyword>
<dbReference type="PROSITE" id="PS51846">
    <property type="entry name" value="CNNM"/>
    <property type="match status" value="1"/>
</dbReference>